<dbReference type="InterPro" id="IPR016181">
    <property type="entry name" value="Acyl_CoA_acyltransferase"/>
</dbReference>
<dbReference type="PROSITE" id="PS51186">
    <property type="entry name" value="GNAT"/>
    <property type="match status" value="1"/>
</dbReference>
<dbReference type="Gene3D" id="3.40.630.30">
    <property type="match status" value="1"/>
</dbReference>
<name>A0A3T1D970_9BACL</name>
<protein>
    <submittedName>
        <fullName evidence="4">GNAT family N-acetyltransferase</fullName>
    </submittedName>
</protein>
<dbReference type="Pfam" id="PF13673">
    <property type="entry name" value="Acetyltransf_10"/>
    <property type="match status" value="1"/>
</dbReference>
<dbReference type="EMBL" id="AP019400">
    <property type="protein sequence ID" value="BBI34614.1"/>
    <property type="molecule type" value="Genomic_DNA"/>
</dbReference>
<evidence type="ECO:0000259" key="3">
    <source>
        <dbReference type="PROSITE" id="PS51186"/>
    </source>
</evidence>
<reference evidence="4 5" key="1">
    <citation type="submission" date="2019-01" db="EMBL/GenBank/DDBJ databases">
        <title>Complete genome sequence of Cohnella hallensis HS21 isolated from Korean fir (Abies koreana) rhizospheric soil.</title>
        <authorList>
            <person name="Jiang L."/>
            <person name="Kang S.W."/>
            <person name="Kim S."/>
            <person name="Jung J."/>
            <person name="Kim C.Y."/>
            <person name="Kim D.H."/>
            <person name="Kim S.W."/>
            <person name="Lee J."/>
        </authorList>
    </citation>
    <scope>NUCLEOTIDE SEQUENCE [LARGE SCALE GENOMIC DNA]</scope>
    <source>
        <strain evidence="4 5">HS21</strain>
    </source>
</reference>
<accession>A0A3T1D970</accession>
<dbReference type="CDD" id="cd04301">
    <property type="entry name" value="NAT_SF"/>
    <property type="match status" value="1"/>
</dbReference>
<dbReference type="KEGG" id="cohn:KCTCHS21_40130"/>
<keyword evidence="2" id="KW-0012">Acyltransferase</keyword>
<keyword evidence="5" id="KW-1185">Reference proteome</keyword>
<evidence type="ECO:0000256" key="2">
    <source>
        <dbReference type="ARBA" id="ARBA00023315"/>
    </source>
</evidence>
<proteinExistence type="predicted"/>
<evidence type="ECO:0000313" key="4">
    <source>
        <dbReference type="EMBL" id="BBI34614.1"/>
    </source>
</evidence>
<dbReference type="SUPFAM" id="SSF55729">
    <property type="entry name" value="Acyl-CoA N-acyltransferases (Nat)"/>
    <property type="match status" value="1"/>
</dbReference>
<dbReference type="PANTHER" id="PTHR43800">
    <property type="entry name" value="PEPTIDYL-LYSINE N-ACETYLTRANSFERASE YJAB"/>
    <property type="match status" value="1"/>
</dbReference>
<dbReference type="RefSeq" id="WP_130612237.1">
    <property type="nucleotide sequence ID" value="NZ_AP019400.1"/>
</dbReference>
<dbReference type="Proteomes" id="UP000289856">
    <property type="component" value="Chromosome"/>
</dbReference>
<evidence type="ECO:0000256" key="1">
    <source>
        <dbReference type="ARBA" id="ARBA00022679"/>
    </source>
</evidence>
<sequence>MLNTISPYQENVHDKLVDIWYRAVCLTHTFLEEKDIEFYHQMLQNGALKEVEIWVDFNENKEPTGFIGLDRSKIEMLFVDTNYHGKGIGSRLIRHAEKIKGSPLQVDVNEQNDRACGFYKKFGFVQTGRSELDSSGQPFPLLHLEYKAPAQ</sequence>
<dbReference type="NCBIfam" id="NF007807">
    <property type="entry name" value="PRK10514.1"/>
    <property type="match status" value="1"/>
</dbReference>
<keyword evidence="1 4" id="KW-0808">Transferase</keyword>
<feature type="domain" description="N-acetyltransferase" evidence="3">
    <location>
        <begin position="3"/>
        <end position="151"/>
    </location>
</feature>
<evidence type="ECO:0000313" key="5">
    <source>
        <dbReference type="Proteomes" id="UP000289856"/>
    </source>
</evidence>
<organism evidence="4 5">
    <name type="scientific">Cohnella abietis</name>
    <dbReference type="NCBI Taxonomy" id="2507935"/>
    <lineage>
        <taxon>Bacteria</taxon>
        <taxon>Bacillati</taxon>
        <taxon>Bacillota</taxon>
        <taxon>Bacilli</taxon>
        <taxon>Bacillales</taxon>
        <taxon>Paenibacillaceae</taxon>
        <taxon>Cohnella</taxon>
    </lineage>
</organism>
<gene>
    <name evidence="4" type="ORF">KCTCHS21_40130</name>
</gene>
<dbReference type="OrthoDB" id="9789605at2"/>
<dbReference type="PANTHER" id="PTHR43800:SF1">
    <property type="entry name" value="PEPTIDYL-LYSINE N-ACETYLTRANSFERASE YJAB"/>
    <property type="match status" value="1"/>
</dbReference>
<dbReference type="AlphaFoldDB" id="A0A3T1D970"/>
<dbReference type="InterPro" id="IPR000182">
    <property type="entry name" value="GNAT_dom"/>
</dbReference>
<dbReference type="GO" id="GO:0016747">
    <property type="term" value="F:acyltransferase activity, transferring groups other than amino-acyl groups"/>
    <property type="evidence" value="ECO:0007669"/>
    <property type="project" value="InterPro"/>
</dbReference>